<feature type="compositionally biased region" description="Polar residues" evidence="1">
    <location>
        <begin position="81"/>
        <end position="103"/>
    </location>
</feature>
<protein>
    <recommendedName>
        <fullName evidence="2">PCNA-associated factor histone-like domain-containing protein</fullName>
    </recommendedName>
</protein>
<evidence type="ECO:0000256" key="1">
    <source>
        <dbReference type="SAM" id="MobiDB-lite"/>
    </source>
</evidence>
<dbReference type="AlphaFoldDB" id="A0A7R8XCE4"/>
<feature type="domain" description="PCNA-associated factor histone-like" evidence="2">
    <location>
        <begin position="48"/>
        <end position="119"/>
    </location>
</feature>
<evidence type="ECO:0000313" key="4">
    <source>
        <dbReference type="Proteomes" id="UP000677054"/>
    </source>
</evidence>
<dbReference type="Proteomes" id="UP000677054">
    <property type="component" value="Unassembled WGS sequence"/>
</dbReference>
<evidence type="ECO:0000313" key="3">
    <source>
        <dbReference type="EMBL" id="CAD7244703.1"/>
    </source>
</evidence>
<dbReference type="EMBL" id="LR900207">
    <property type="protein sequence ID" value="CAD7244703.1"/>
    <property type="molecule type" value="Genomic_DNA"/>
</dbReference>
<dbReference type="Pfam" id="PF15715">
    <property type="entry name" value="PAF"/>
    <property type="match status" value="1"/>
</dbReference>
<dbReference type="EMBL" id="CAJPEV010000690">
    <property type="protein sequence ID" value="CAG0887670.1"/>
    <property type="molecule type" value="Genomic_DNA"/>
</dbReference>
<gene>
    <name evidence="3" type="ORF">DSTB1V02_LOCUS4590</name>
</gene>
<sequence>MGSFPMGSRKLVLEGTATLLGAKSPVWVDQVRVSKDSARSGREFFSQSAGKMARTKASVTSVATRKKRSKLGGGGGGGNRVKTQPTPEWQKPVTQFFQPSTSKEGPTGEDEESPSGESEGSPTGGSGDSPVGEVEISPDAESDGSPADSPGCSRNRRPSRAGKNNVIDDDSDDD</sequence>
<keyword evidence="4" id="KW-1185">Reference proteome</keyword>
<accession>A0A7R8XCE4</accession>
<proteinExistence type="predicted"/>
<evidence type="ECO:0000259" key="2">
    <source>
        <dbReference type="Pfam" id="PF15715"/>
    </source>
</evidence>
<feature type="region of interest" description="Disordered" evidence="1">
    <location>
        <begin position="35"/>
        <end position="174"/>
    </location>
</feature>
<organism evidence="3">
    <name type="scientific">Darwinula stevensoni</name>
    <dbReference type="NCBI Taxonomy" id="69355"/>
    <lineage>
        <taxon>Eukaryota</taxon>
        <taxon>Metazoa</taxon>
        <taxon>Ecdysozoa</taxon>
        <taxon>Arthropoda</taxon>
        <taxon>Crustacea</taxon>
        <taxon>Oligostraca</taxon>
        <taxon>Ostracoda</taxon>
        <taxon>Podocopa</taxon>
        <taxon>Podocopida</taxon>
        <taxon>Darwinulocopina</taxon>
        <taxon>Darwinuloidea</taxon>
        <taxon>Darwinulidae</taxon>
        <taxon>Darwinula</taxon>
    </lineage>
</organism>
<name>A0A7R8XCE4_9CRUS</name>
<reference evidence="3" key="1">
    <citation type="submission" date="2020-11" db="EMBL/GenBank/DDBJ databases">
        <authorList>
            <person name="Tran Van P."/>
        </authorList>
    </citation>
    <scope>NUCLEOTIDE SEQUENCE</scope>
</reference>
<dbReference type="InterPro" id="IPR031444">
    <property type="entry name" value="PCNA-AF_dom"/>
</dbReference>